<proteinExistence type="predicted"/>
<keyword evidence="3" id="KW-1185">Reference proteome</keyword>
<keyword evidence="1" id="KW-0812">Transmembrane</keyword>
<dbReference type="EMBL" id="JAPJZH010000029">
    <property type="protein sequence ID" value="MDA4848736.1"/>
    <property type="molecule type" value="Genomic_DNA"/>
</dbReference>
<keyword evidence="1" id="KW-1133">Transmembrane helix</keyword>
<feature type="transmembrane region" description="Helical" evidence="1">
    <location>
        <begin position="9"/>
        <end position="27"/>
    </location>
</feature>
<evidence type="ECO:0000313" key="2">
    <source>
        <dbReference type="EMBL" id="MDA4848736.1"/>
    </source>
</evidence>
<reference evidence="2" key="1">
    <citation type="submission" date="2022-11" db="EMBL/GenBank/DDBJ databases">
        <title>Hoeflea poritis sp. nov., isolated from scleractinian coral Porites lutea.</title>
        <authorList>
            <person name="Zhang G."/>
            <person name="Wei Q."/>
            <person name="Cai L."/>
        </authorList>
    </citation>
    <scope>NUCLEOTIDE SEQUENCE</scope>
    <source>
        <strain evidence="2">E7-10</strain>
    </source>
</reference>
<comment type="caution">
    <text evidence="2">The sequence shown here is derived from an EMBL/GenBank/DDBJ whole genome shotgun (WGS) entry which is preliminary data.</text>
</comment>
<evidence type="ECO:0000313" key="3">
    <source>
        <dbReference type="Proteomes" id="UP001148313"/>
    </source>
</evidence>
<evidence type="ECO:0000256" key="1">
    <source>
        <dbReference type="SAM" id="Phobius"/>
    </source>
</evidence>
<dbReference type="Proteomes" id="UP001148313">
    <property type="component" value="Unassembled WGS sequence"/>
</dbReference>
<protein>
    <submittedName>
        <fullName evidence="2">Uncharacterized protein</fullName>
    </submittedName>
</protein>
<keyword evidence="1" id="KW-0472">Membrane</keyword>
<sequence>MHVFFKGRALWIALSIGLMVYVGILHIELNDIQKVMRFQLAYNEFLEDLGDTSCIRKSSVENIADSKGWQLDQNMHEWRLGAGQSRESMESIKTGHSNVRLHVEPSMPLAKEPGVVLIFDEKGCLNFN</sequence>
<dbReference type="RefSeq" id="WP_271092611.1">
    <property type="nucleotide sequence ID" value="NZ_JAPJZH010000029.1"/>
</dbReference>
<organism evidence="2 3">
    <name type="scientific">Hoeflea poritis</name>
    <dbReference type="NCBI Taxonomy" id="2993659"/>
    <lineage>
        <taxon>Bacteria</taxon>
        <taxon>Pseudomonadati</taxon>
        <taxon>Pseudomonadota</taxon>
        <taxon>Alphaproteobacteria</taxon>
        <taxon>Hyphomicrobiales</taxon>
        <taxon>Rhizobiaceae</taxon>
        <taxon>Hoeflea</taxon>
    </lineage>
</organism>
<name>A0ABT4VVI5_9HYPH</name>
<accession>A0ABT4VVI5</accession>
<gene>
    <name evidence="2" type="ORF">OOZ53_25495</name>
</gene>